<dbReference type="CDD" id="cd00093">
    <property type="entry name" value="HTH_XRE"/>
    <property type="match status" value="1"/>
</dbReference>
<comment type="caution">
    <text evidence="2">The sequence shown here is derived from an EMBL/GenBank/DDBJ whole genome shotgun (WGS) entry which is preliminary data.</text>
</comment>
<evidence type="ECO:0000313" key="3">
    <source>
        <dbReference type="Proteomes" id="UP000054375"/>
    </source>
</evidence>
<dbReference type="PROSITE" id="PS50943">
    <property type="entry name" value="HTH_CROC1"/>
    <property type="match status" value="1"/>
</dbReference>
<sequence length="292" mass="32079">MAADAHLSELGEILKSRRAELTPRTVGLPDTGGRRVPGLRREEVALLAAISSDYYTRLEQGRIQPSASVLAALAHVLRLSDRQRDHLFELAGRQRARHRRPAAQKAHPQLLRLLDDLTVSPGVVIGRRMDILAWNPLAAALFTDFAKVPEGRRNCVRILFTDPGMRTLYADWRAVARDCVSHLRMETAKHPEDPQLINLVGELSVEDSDFGRWWGGRHAPSRRAGVKRFHHPVVGELVLDWDTLICGGNPDQELVVWTAEPGTPSYDGLSALASRAAGRPGGLTTGQAGVTG</sequence>
<protein>
    <submittedName>
        <fullName evidence="2">XRE family transcriptional regulator</fullName>
    </submittedName>
</protein>
<evidence type="ECO:0000259" key="1">
    <source>
        <dbReference type="PROSITE" id="PS50943"/>
    </source>
</evidence>
<dbReference type="PANTHER" id="PTHR35010:SF2">
    <property type="entry name" value="BLL4672 PROTEIN"/>
    <property type="match status" value="1"/>
</dbReference>
<dbReference type="Proteomes" id="UP000054375">
    <property type="component" value="Unassembled WGS sequence"/>
</dbReference>
<accession>A0A117QWU3</accession>
<proteinExistence type="predicted"/>
<keyword evidence="3" id="KW-1185">Reference proteome</keyword>
<name>A0A117QWU3_9ACTN</name>
<dbReference type="SUPFAM" id="SSF47413">
    <property type="entry name" value="lambda repressor-like DNA-binding domains"/>
    <property type="match status" value="1"/>
</dbReference>
<feature type="domain" description="HTH cro/C1-type" evidence="1">
    <location>
        <begin position="38"/>
        <end position="84"/>
    </location>
</feature>
<dbReference type="EMBL" id="LMWV01000044">
    <property type="protein sequence ID" value="KUN58708.1"/>
    <property type="molecule type" value="Genomic_DNA"/>
</dbReference>
<dbReference type="RefSeq" id="WP_062246406.1">
    <property type="nucleotide sequence ID" value="NZ_JBIBHB010000010.1"/>
</dbReference>
<dbReference type="Gene3D" id="1.10.260.40">
    <property type="entry name" value="lambda repressor-like DNA-binding domains"/>
    <property type="match status" value="1"/>
</dbReference>
<reference evidence="2 3" key="1">
    <citation type="submission" date="2015-10" db="EMBL/GenBank/DDBJ databases">
        <title>Draft genome sequence of Streptomyces griseorubiginosus DSM 40469, type strain for the species Streptomyces griseorubiginosus.</title>
        <authorList>
            <person name="Ruckert C."/>
            <person name="Winkler A."/>
            <person name="Kalinowski J."/>
            <person name="Kampfer P."/>
            <person name="Glaeser S."/>
        </authorList>
    </citation>
    <scope>NUCLEOTIDE SEQUENCE [LARGE SCALE GENOMIC DNA]</scope>
    <source>
        <strain evidence="2 3">DSM 40469</strain>
    </source>
</reference>
<gene>
    <name evidence="2" type="ORF">AQJ54_40730</name>
</gene>
<dbReference type="InterPro" id="IPR001387">
    <property type="entry name" value="Cro/C1-type_HTH"/>
</dbReference>
<evidence type="ECO:0000313" key="2">
    <source>
        <dbReference type="EMBL" id="KUN58708.1"/>
    </source>
</evidence>
<dbReference type="PANTHER" id="PTHR35010">
    <property type="entry name" value="BLL4672 PROTEIN-RELATED"/>
    <property type="match status" value="1"/>
</dbReference>
<dbReference type="AlphaFoldDB" id="A0A117QWU3"/>
<dbReference type="InterPro" id="IPR041413">
    <property type="entry name" value="MLTR_LBD"/>
</dbReference>
<dbReference type="Pfam" id="PF13560">
    <property type="entry name" value="HTH_31"/>
    <property type="match status" value="1"/>
</dbReference>
<dbReference type="SMART" id="SM00530">
    <property type="entry name" value="HTH_XRE"/>
    <property type="match status" value="1"/>
</dbReference>
<organism evidence="2 3">
    <name type="scientific">Streptomyces griseorubiginosus</name>
    <dbReference type="NCBI Taxonomy" id="67304"/>
    <lineage>
        <taxon>Bacteria</taxon>
        <taxon>Bacillati</taxon>
        <taxon>Actinomycetota</taxon>
        <taxon>Actinomycetes</taxon>
        <taxon>Kitasatosporales</taxon>
        <taxon>Streptomycetaceae</taxon>
        <taxon>Streptomyces</taxon>
    </lineage>
</organism>
<dbReference type="Gene3D" id="3.30.450.180">
    <property type="match status" value="1"/>
</dbReference>
<dbReference type="InterPro" id="IPR010982">
    <property type="entry name" value="Lambda_DNA-bd_dom_sf"/>
</dbReference>
<dbReference type="GO" id="GO:0003677">
    <property type="term" value="F:DNA binding"/>
    <property type="evidence" value="ECO:0007669"/>
    <property type="project" value="InterPro"/>
</dbReference>
<dbReference type="Pfam" id="PF17765">
    <property type="entry name" value="MLTR_LBD"/>
    <property type="match status" value="1"/>
</dbReference>